<keyword evidence="1" id="KW-0732">Signal</keyword>
<protein>
    <submittedName>
        <fullName evidence="4">Uncharacterized protein</fullName>
    </submittedName>
</protein>
<dbReference type="SMART" id="SM00700">
    <property type="entry name" value="JHBP"/>
    <property type="match status" value="1"/>
</dbReference>
<evidence type="ECO:0000313" key="4">
    <source>
        <dbReference type="EMBL" id="CAH1994656.1"/>
    </source>
</evidence>
<dbReference type="PANTHER" id="PTHR11008:SF41">
    <property type="entry name" value="RE70318P"/>
    <property type="match status" value="1"/>
</dbReference>
<dbReference type="Gene3D" id="3.15.10.30">
    <property type="entry name" value="Haemolymph juvenile hormone binding protein"/>
    <property type="match status" value="1"/>
</dbReference>
<dbReference type="PANTHER" id="PTHR11008">
    <property type="entry name" value="PROTEIN TAKEOUT-LIKE PROTEIN"/>
    <property type="match status" value="1"/>
</dbReference>
<comment type="similarity">
    <text evidence="3">Belongs to the TO family.</text>
</comment>
<dbReference type="FunFam" id="3.15.10.30:FF:000001">
    <property type="entry name" value="Takeout-like protein 1"/>
    <property type="match status" value="1"/>
</dbReference>
<evidence type="ECO:0000256" key="2">
    <source>
        <dbReference type="ARBA" id="ARBA00023108"/>
    </source>
</evidence>
<dbReference type="GO" id="GO:0007623">
    <property type="term" value="P:circadian rhythm"/>
    <property type="evidence" value="ECO:0007669"/>
    <property type="project" value="UniProtKB-ARBA"/>
</dbReference>
<dbReference type="EMBL" id="CAKOFQ010007205">
    <property type="protein sequence ID" value="CAH1994656.1"/>
    <property type="molecule type" value="Genomic_DNA"/>
</dbReference>
<name>A0A9P0PRZ0_ACAOB</name>
<sequence>MESIYLMPFFIFFAAPYIKQCREGDSEMIKCFIGAIHHLRPYLAQGIPEIELPSVEPFKMEELTLSLTTGPNGYRVSLKDIDVFGASNFTVRKMRLSDENRPFESVINIPVLRINSRYESSGVLIILPASGNGTFNGQLEGVEATVRGRTSIKEKESLKYLHVDALHVDLVVRNIRLLVKNVYKNNAILTQAINLFLRENGMEVFKVMLPQLRKKLAVLFMSIANSLLSHVPLEAFYLPKGQ</sequence>
<dbReference type="InterPro" id="IPR010562">
    <property type="entry name" value="Haemolymph_juvenile_hormone-bd"/>
</dbReference>
<dbReference type="AlphaFoldDB" id="A0A9P0PRZ0"/>
<proteinExistence type="inferred from homology"/>
<dbReference type="OrthoDB" id="8185902at2759"/>
<dbReference type="Proteomes" id="UP001152888">
    <property type="component" value="Unassembled WGS sequence"/>
</dbReference>
<reference evidence="4" key="1">
    <citation type="submission" date="2022-03" db="EMBL/GenBank/DDBJ databases">
        <authorList>
            <person name="Sayadi A."/>
        </authorList>
    </citation>
    <scope>NUCLEOTIDE SEQUENCE</scope>
</reference>
<organism evidence="4 5">
    <name type="scientific">Acanthoscelides obtectus</name>
    <name type="common">Bean weevil</name>
    <name type="synonym">Bruchus obtectus</name>
    <dbReference type="NCBI Taxonomy" id="200917"/>
    <lineage>
        <taxon>Eukaryota</taxon>
        <taxon>Metazoa</taxon>
        <taxon>Ecdysozoa</taxon>
        <taxon>Arthropoda</taxon>
        <taxon>Hexapoda</taxon>
        <taxon>Insecta</taxon>
        <taxon>Pterygota</taxon>
        <taxon>Neoptera</taxon>
        <taxon>Endopterygota</taxon>
        <taxon>Coleoptera</taxon>
        <taxon>Polyphaga</taxon>
        <taxon>Cucujiformia</taxon>
        <taxon>Chrysomeloidea</taxon>
        <taxon>Chrysomelidae</taxon>
        <taxon>Bruchinae</taxon>
        <taxon>Bruchini</taxon>
        <taxon>Acanthoscelides</taxon>
    </lineage>
</organism>
<keyword evidence="2" id="KW-0090">Biological rhythms</keyword>
<dbReference type="InterPro" id="IPR038606">
    <property type="entry name" value="To_sf"/>
</dbReference>
<evidence type="ECO:0000313" key="5">
    <source>
        <dbReference type="Proteomes" id="UP001152888"/>
    </source>
</evidence>
<keyword evidence="5" id="KW-1185">Reference proteome</keyword>
<dbReference type="GO" id="GO:0005615">
    <property type="term" value="C:extracellular space"/>
    <property type="evidence" value="ECO:0007669"/>
    <property type="project" value="TreeGrafter"/>
</dbReference>
<evidence type="ECO:0000256" key="3">
    <source>
        <dbReference type="ARBA" id="ARBA00060902"/>
    </source>
</evidence>
<comment type="caution">
    <text evidence="4">The sequence shown here is derived from an EMBL/GenBank/DDBJ whole genome shotgun (WGS) entry which is preliminary data.</text>
</comment>
<accession>A0A9P0PRZ0</accession>
<dbReference type="Pfam" id="PF06585">
    <property type="entry name" value="JHBP"/>
    <property type="match status" value="1"/>
</dbReference>
<gene>
    <name evidence="4" type="ORF">ACAOBT_LOCUS22241</name>
</gene>
<evidence type="ECO:0000256" key="1">
    <source>
        <dbReference type="ARBA" id="ARBA00022729"/>
    </source>
</evidence>